<dbReference type="PANTHER" id="PTHR30126">
    <property type="entry name" value="HTH-TYPE TRANSCRIPTIONAL REGULATOR"/>
    <property type="match status" value="1"/>
</dbReference>
<gene>
    <name evidence="6" type="ORF">FB458_2788</name>
</gene>
<comment type="similarity">
    <text evidence="1">Belongs to the LysR transcriptional regulatory family.</text>
</comment>
<evidence type="ECO:0000259" key="5">
    <source>
        <dbReference type="PROSITE" id="PS50931"/>
    </source>
</evidence>
<dbReference type="GO" id="GO:0003700">
    <property type="term" value="F:DNA-binding transcription factor activity"/>
    <property type="evidence" value="ECO:0007669"/>
    <property type="project" value="InterPro"/>
</dbReference>
<evidence type="ECO:0000313" key="6">
    <source>
        <dbReference type="EMBL" id="TQJ09675.1"/>
    </source>
</evidence>
<dbReference type="AlphaFoldDB" id="A0A542E2W4"/>
<dbReference type="OrthoDB" id="9808620at2"/>
<sequence>MDYLPDPDELRLVVAVDELGSVGAAARSLGLAQPSASARLARLERLVGTPLFERDTRGARATDAGRVLADRARSVLAHLGWAVEAARDAADGRRLRVGTVASLAAQVLPVLDEAAGSQVDTVVDHGSILLSALADGALDAAVVAVAGRPGPAAAHLRRHRVGDDALRALLPRGVRPGRGARPWRDLDVVLATYDGSAAPFAVTLAAHVARVQVVATIPAAVALARRRGCAAVVPTSGLLEGPRPGERLDDPPLRHRCRLDLVLPRHPDARLAGLAPVLARELGLSTDRGSVTPRR</sequence>
<dbReference type="EMBL" id="VFMN01000001">
    <property type="protein sequence ID" value="TQJ09675.1"/>
    <property type="molecule type" value="Genomic_DNA"/>
</dbReference>
<evidence type="ECO:0000256" key="4">
    <source>
        <dbReference type="ARBA" id="ARBA00023163"/>
    </source>
</evidence>
<dbReference type="SUPFAM" id="SSF46785">
    <property type="entry name" value="Winged helix' DNA-binding domain"/>
    <property type="match status" value="1"/>
</dbReference>
<keyword evidence="3" id="KW-0238">DNA-binding</keyword>
<dbReference type="InterPro" id="IPR000847">
    <property type="entry name" value="LysR_HTH_N"/>
</dbReference>
<dbReference type="Proteomes" id="UP000317893">
    <property type="component" value="Unassembled WGS sequence"/>
</dbReference>
<dbReference type="PRINTS" id="PR00039">
    <property type="entry name" value="HTHLYSR"/>
</dbReference>
<name>A0A542E2W4_9MICO</name>
<keyword evidence="4" id="KW-0804">Transcription</keyword>
<comment type="caution">
    <text evidence="6">The sequence shown here is derived from an EMBL/GenBank/DDBJ whole genome shotgun (WGS) entry which is preliminary data.</text>
</comment>
<evidence type="ECO:0000256" key="2">
    <source>
        <dbReference type="ARBA" id="ARBA00023015"/>
    </source>
</evidence>
<evidence type="ECO:0000256" key="3">
    <source>
        <dbReference type="ARBA" id="ARBA00023125"/>
    </source>
</evidence>
<proteinExistence type="inferred from homology"/>
<dbReference type="PANTHER" id="PTHR30126:SF40">
    <property type="entry name" value="HTH-TYPE TRANSCRIPTIONAL REGULATOR GLTR"/>
    <property type="match status" value="1"/>
</dbReference>
<dbReference type="GO" id="GO:0000976">
    <property type="term" value="F:transcription cis-regulatory region binding"/>
    <property type="evidence" value="ECO:0007669"/>
    <property type="project" value="TreeGrafter"/>
</dbReference>
<reference evidence="6 7" key="1">
    <citation type="submission" date="2019-06" db="EMBL/GenBank/DDBJ databases">
        <title>Sequencing the genomes of 1000 actinobacteria strains.</title>
        <authorList>
            <person name="Klenk H.-P."/>
        </authorList>
    </citation>
    <scope>NUCLEOTIDE SEQUENCE [LARGE SCALE GENOMIC DNA]</scope>
    <source>
        <strain evidence="6 7">DSM 18607</strain>
    </source>
</reference>
<dbReference type="RefSeq" id="WP_141849006.1">
    <property type="nucleotide sequence ID" value="NZ_BAAAPR010000009.1"/>
</dbReference>
<organism evidence="6 7">
    <name type="scientific">Lapillicoccus jejuensis</name>
    <dbReference type="NCBI Taxonomy" id="402171"/>
    <lineage>
        <taxon>Bacteria</taxon>
        <taxon>Bacillati</taxon>
        <taxon>Actinomycetota</taxon>
        <taxon>Actinomycetes</taxon>
        <taxon>Micrococcales</taxon>
        <taxon>Intrasporangiaceae</taxon>
        <taxon>Lapillicoccus</taxon>
    </lineage>
</organism>
<dbReference type="Pfam" id="PF00126">
    <property type="entry name" value="HTH_1"/>
    <property type="match status" value="1"/>
</dbReference>
<dbReference type="Gene3D" id="1.10.10.10">
    <property type="entry name" value="Winged helix-like DNA-binding domain superfamily/Winged helix DNA-binding domain"/>
    <property type="match status" value="1"/>
</dbReference>
<accession>A0A542E2W4</accession>
<protein>
    <submittedName>
        <fullName evidence="6">Molybdate transport repressor ModE-like protein</fullName>
    </submittedName>
</protein>
<dbReference type="InterPro" id="IPR036390">
    <property type="entry name" value="WH_DNA-bd_sf"/>
</dbReference>
<evidence type="ECO:0000313" key="7">
    <source>
        <dbReference type="Proteomes" id="UP000317893"/>
    </source>
</evidence>
<dbReference type="InterPro" id="IPR036388">
    <property type="entry name" value="WH-like_DNA-bd_sf"/>
</dbReference>
<keyword evidence="7" id="KW-1185">Reference proteome</keyword>
<dbReference type="PROSITE" id="PS50931">
    <property type="entry name" value="HTH_LYSR"/>
    <property type="match status" value="1"/>
</dbReference>
<feature type="domain" description="HTH lysR-type" evidence="5">
    <location>
        <begin position="5"/>
        <end position="62"/>
    </location>
</feature>
<evidence type="ECO:0000256" key="1">
    <source>
        <dbReference type="ARBA" id="ARBA00009437"/>
    </source>
</evidence>
<keyword evidence="2" id="KW-0805">Transcription regulation</keyword>